<organism evidence="1 2">
    <name type="scientific">Zancudomyces culisetae</name>
    <name type="common">Gut fungus</name>
    <name type="synonym">Smittium culisetae</name>
    <dbReference type="NCBI Taxonomy" id="1213189"/>
    <lineage>
        <taxon>Eukaryota</taxon>
        <taxon>Fungi</taxon>
        <taxon>Fungi incertae sedis</taxon>
        <taxon>Zoopagomycota</taxon>
        <taxon>Kickxellomycotina</taxon>
        <taxon>Harpellomycetes</taxon>
        <taxon>Harpellales</taxon>
        <taxon>Legeriomycetaceae</taxon>
        <taxon>Zancudomyces</taxon>
    </lineage>
</organism>
<evidence type="ECO:0000313" key="1">
    <source>
        <dbReference type="EMBL" id="OMH86316.1"/>
    </source>
</evidence>
<proteinExistence type="predicted"/>
<reference evidence="2" key="1">
    <citation type="submission" date="2017-01" db="EMBL/GenBank/DDBJ databases">
        <authorList>
            <person name="Wang Y."/>
            <person name="White M."/>
            <person name="Kvist S."/>
            <person name="Moncalvo J.-M."/>
        </authorList>
    </citation>
    <scope>NUCLEOTIDE SEQUENCE [LARGE SCALE GENOMIC DNA]</scope>
    <source>
        <strain evidence="2">COL-18-3</strain>
    </source>
</reference>
<keyword evidence="2" id="KW-1185">Reference proteome</keyword>
<dbReference type="Proteomes" id="UP000188320">
    <property type="component" value="Unassembled WGS sequence"/>
</dbReference>
<comment type="caution">
    <text evidence="1">The sequence shown here is derived from an EMBL/GenBank/DDBJ whole genome shotgun (WGS) entry which is preliminary data.</text>
</comment>
<evidence type="ECO:0000313" key="2">
    <source>
        <dbReference type="Proteomes" id="UP000188320"/>
    </source>
</evidence>
<sequence length="98" mass="11059">MWSMTCKIKKGTQCDELKCHSHVTPINIRYNLPLPLPPAQSLESLCLKEKNTNNANANSLKHGKMVRKTCSIKKKPAQASPMIFSYHILPQLVSEMHS</sequence>
<protein>
    <submittedName>
        <fullName evidence="1">Uncharacterized protein</fullName>
    </submittedName>
</protein>
<dbReference type="AlphaFoldDB" id="A0A1R1PZF1"/>
<accession>A0A1R1PZF1</accession>
<gene>
    <name evidence="1" type="ORF">AX774_g208</name>
</gene>
<dbReference type="EMBL" id="LSSK01000009">
    <property type="protein sequence ID" value="OMH86316.1"/>
    <property type="molecule type" value="Genomic_DNA"/>
</dbReference>
<name>A0A1R1PZF1_ZANCU</name>